<organism evidence="2 3">
    <name type="scientific">Streptococcus mitis 18/56</name>
    <dbReference type="NCBI Taxonomy" id="1340485"/>
    <lineage>
        <taxon>Bacteria</taxon>
        <taxon>Bacillati</taxon>
        <taxon>Bacillota</taxon>
        <taxon>Bacilli</taxon>
        <taxon>Lactobacillales</taxon>
        <taxon>Streptococcaceae</taxon>
        <taxon>Streptococcus</taxon>
        <taxon>Streptococcus mitis group</taxon>
    </lineage>
</organism>
<evidence type="ECO:0000313" key="3">
    <source>
        <dbReference type="Proteomes" id="UP000014970"/>
    </source>
</evidence>
<dbReference type="Proteomes" id="UP000014970">
    <property type="component" value="Unassembled WGS sequence"/>
</dbReference>
<dbReference type="PATRIC" id="fig|1340485.3.peg.1949"/>
<reference evidence="2 3" key="1">
    <citation type="submission" date="2013-06" db="EMBL/GenBank/DDBJ databases">
        <title>Genome sequencing of Streptococcus mitis strains.</title>
        <authorList>
            <person name="Ikryannikova L.N."/>
            <person name="Ilina E.N."/>
            <person name="Kostryukova E.S."/>
            <person name="Semashko T.A."/>
            <person name="Savinova T.A."/>
            <person name="Karpova I.Y."/>
            <person name="Larin A.K."/>
            <person name="Ischenko D.S."/>
            <person name="Dubovickaya V.A."/>
            <person name="Sidorenko S.V."/>
            <person name="Govorun V.M."/>
        </authorList>
    </citation>
    <scope>NUCLEOTIDE SEQUENCE [LARGE SCALE GENOMIC DNA]</scope>
    <source>
        <strain evidence="2 3">18/56</strain>
    </source>
</reference>
<evidence type="ECO:0000256" key="1">
    <source>
        <dbReference type="SAM" id="Phobius"/>
    </source>
</evidence>
<dbReference type="EMBL" id="ATAA01000043">
    <property type="protein sequence ID" value="EPR92668.1"/>
    <property type="molecule type" value="Genomic_DNA"/>
</dbReference>
<dbReference type="AlphaFoldDB" id="S7YXD0"/>
<sequence length="74" mass="8646">MVTEQKKRRFLPYLIVGLILFYAVHWLVKLYAIAPATEGVTFIDNARLDWMMENWQVSLLLTLTSLKLVYMVAV</sequence>
<accession>S7YXD0</accession>
<protein>
    <submittedName>
        <fullName evidence="2">Uncharacterized protein</fullName>
    </submittedName>
</protein>
<name>S7YXD0_STRMT</name>
<comment type="caution">
    <text evidence="2">The sequence shown here is derived from an EMBL/GenBank/DDBJ whole genome shotgun (WGS) entry which is preliminary data.</text>
</comment>
<proteinExistence type="predicted"/>
<feature type="transmembrane region" description="Helical" evidence="1">
    <location>
        <begin position="54"/>
        <end position="73"/>
    </location>
</feature>
<evidence type="ECO:0000313" key="2">
    <source>
        <dbReference type="EMBL" id="EPR92668.1"/>
    </source>
</evidence>
<keyword evidence="1" id="KW-0472">Membrane</keyword>
<keyword evidence="1" id="KW-1133">Transmembrane helix</keyword>
<keyword evidence="1" id="KW-0812">Transmembrane</keyword>
<feature type="transmembrane region" description="Helical" evidence="1">
    <location>
        <begin position="12"/>
        <end position="34"/>
    </location>
</feature>
<gene>
    <name evidence="2" type="ORF">M059_09400</name>
</gene>